<name>A0AA38CPE1_TAXCH</name>
<proteinExistence type="predicted"/>
<dbReference type="AlphaFoldDB" id="A0AA38CPE1"/>
<evidence type="ECO:0000313" key="2">
    <source>
        <dbReference type="Proteomes" id="UP000824469"/>
    </source>
</evidence>
<gene>
    <name evidence="1" type="ORF">KI387_011826</name>
</gene>
<dbReference type="Proteomes" id="UP000824469">
    <property type="component" value="Unassembled WGS sequence"/>
</dbReference>
<accession>A0AA38CPE1</accession>
<feature type="non-terminal residue" evidence="1">
    <location>
        <position position="67"/>
    </location>
</feature>
<keyword evidence="2" id="KW-1185">Reference proteome</keyword>
<organism evidence="1 2">
    <name type="scientific">Taxus chinensis</name>
    <name type="common">Chinese yew</name>
    <name type="synonym">Taxus wallichiana var. chinensis</name>
    <dbReference type="NCBI Taxonomy" id="29808"/>
    <lineage>
        <taxon>Eukaryota</taxon>
        <taxon>Viridiplantae</taxon>
        <taxon>Streptophyta</taxon>
        <taxon>Embryophyta</taxon>
        <taxon>Tracheophyta</taxon>
        <taxon>Spermatophyta</taxon>
        <taxon>Pinopsida</taxon>
        <taxon>Pinidae</taxon>
        <taxon>Conifers II</taxon>
        <taxon>Cupressales</taxon>
        <taxon>Taxaceae</taxon>
        <taxon>Taxus</taxon>
    </lineage>
</organism>
<evidence type="ECO:0000313" key="1">
    <source>
        <dbReference type="EMBL" id="KAH9300243.1"/>
    </source>
</evidence>
<feature type="non-terminal residue" evidence="1">
    <location>
        <position position="1"/>
    </location>
</feature>
<sequence length="67" mass="7031">GLGGGRRVSVNTMGKYCNTLHVSVAQAKGMTLVKHSLALNMTYGQVADNLPPPSAVAQLVHITQISK</sequence>
<dbReference type="EMBL" id="JAHRHJ020000009">
    <property type="protein sequence ID" value="KAH9300243.1"/>
    <property type="molecule type" value="Genomic_DNA"/>
</dbReference>
<reference evidence="1 2" key="1">
    <citation type="journal article" date="2021" name="Nat. Plants">
        <title>The Taxus genome provides insights into paclitaxel biosynthesis.</title>
        <authorList>
            <person name="Xiong X."/>
            <person name="Gou J."/>
            <person name="Liao Q."/>
            <person name="Li Y."/>
            <person name="Zhou Q."/>
            <person name="Bi G."/>
            <person name="Li C."/>
            <person name="Du R."/>
            <person name="Wang X."/>
            <person name="Sun T."/>
            <person name="Guo L."/>
            <person name="Liang H."/>
            <person name="Lu P."/>
            <person name="Wu Y."/>
            <person name="Zhang Z."/>
            <person name="Ro D.K."/>
            <person name="Shang Y."/>
            <person name="Huang S."/>
            <person name="Yan J."/>
        </authorList>
    </citation>
    <scope>NUCLEOTIDE SEQUENCE [LARGE SCALE GENOMIC DNA]</scope>
    <source>
        <strain evidence="1">Ta-2019</strain>
    </source>
</reference>
<comment type="caution">
    <text evidence="1">The sequence shown here is derived from an EMBL/GenBank/DDBJ whole genome shotgun (WGS) entry which is preliminary data.</text>
</comment>
<protein>
    <submittedName>
        <fullName evidence="1">Uncharacterized protein</fullName>
    </submittedName>
</protein>